<dbReference type="RefSeq" id="WP_154615197.1">
    <property type="nucleotide sequence ID" value="NZ_CP053660.1"/>
</dbReference>
<dbReference type="AlphaFoldDB" id="A0A6I3JCG7"/>
<dbReference type="InterPro" id="IPR028964">
    <property type="entry name" value="Imm8"/>
</dbReference>
<evidence type="ECO:0008006" key="3">
    <source>
        <dbReference type="Google" id="ProtNLM"/>
    </source>
</evidence>
<dbReference type="EMBL" id="WLCI01000012">
    <property type="protein sequence ID" value="MTB95733.1"/>
    <property type="molecule type" value="Genomic_DNA"/>
</dbReference>
<gene>
    <name evidence="1" type="ORF">GGQ22_11610</name>
</gene>
<evidence type="ECO:0000313" key="2">
    <source>
        <dbReference type="Proteomes" id="UP000433406"/>
    </source>
</evidence>
<reference evidence="1 2" key="1">
    <citation type="submission" date="2019-10" db="EMBL/GenBank/DDBJ databases">
        <title>Nocardioides novel species isolated from the excrement of Marmot.</title>
        <authorList>
            <person name="Zhang G."/>
        </authorList>
    </citation>
    <scope>NUCLEOTIDE SEQUENCE [LARGE SCALE GENOMIC DNA]</scope>
    <source>
        <strain evidence="2">zg-579</strain>
    </source>
</reference>
<proteinExistence type="predicted"/>
<dbReference type="Proteomes" id="UP000433406">
    <property type="component" value="Unassembled WGS sequence"/>
</dbReference>
<accession>A0A6I3JCG7</accession>
<comment type="caution">
    <text evidence="1">The sequence shown here is derived from an EMBL/GenBank/DDBJ whole genome shotgun (WGS) entry which is preliminary data.</text>
</comment>
<keyword evidence="2" id="KW-1185">Reference proteome</keyword>
<sequence length="116" mass="12966">MHAALRSFTMSPDPRSLPIEPADFAVDVRFIAGPADGSGEESFDLTVCTPEWLARQAGSGFYPGRHHLVVNFELFSVSALQTWIESKVSAVSGDTWAEVGERLGRWAYWEFEDYTH</sequence>
<protein>
    <recommendedName>
        <fullName evidence="3">Immunity protein 8 of polymorphic toxin system</fullName>
    </recommendedName>
</protein>
<dbReference type="Pfam" id="PF15586">
    <property type="entry name" value="Imm8"/>
    <property type="match status" value="1"/>
</dbReference>
<evidence type="ECO:0000313" key="1">
    <source>
        <dbReference type="EMBL" id="MTB95733.1"/>
    </source>
</evidence>
<name>A0A6I3JCG7_9ACTN</name>
<organism evidence="1 2">
    <name type="scientific">Nocardioides marmotae</name>
    <dbReference type="NCBI Taxonomy" id="2663857"/>
    <lineage>
        <taxon>Bacteria</taxon>
        <taxon>Bacillati</taxon>
        <taxon>Actinomycetota</taxon>
        <taxon>Actinomycetes</taxon>
        <taxon>Propionibacteriales</taxon>
        <taxon>Nocardioidaceae</taxon>
        <taxon>Nocardioides</taxon>
    </lineage>
</organism>